<evidence type="ECO:0000256" key="4">
    <source>
        <dbReference type="ARBA" id="ARBA00022692"/>
    </source>
</evidence>
<feature type="transmembrane region" description="Helical" evidence="10">
    <location>
        <begin position="607"/>
        <end position="627"/>
    </location>
</feature>
<proteinExistence type="inferred from homology"/>
<reference evidence="12 13" key="1">
    <citation type="journal article" date="2018" name="Gigascience">
        <title>Genomes of trombidid mites reveal novel predicted allergens and laterally-transferred genes associated with secondary metabolism.</title>
        <authorList>
            <person name="Dong X."/>
            <person name="Chaisiri K."/>
            <person name="Xia D."/>
            <person name="Armstrong S.D."/>
            <person name="Fang Y."/>
            <person name="Donnelly M.J."/>
            <person name="Kadowaki T."/>
            <person name="McGarry J.W."/>
            <person name="Darby A.C."/>
            <person name="Makepeace B.L."/>
        </authorList>
    </citation>
    <scope>NUCLEOTIDE SEQUENCE [LARGE SCALE GENOMIC DNA]</scope>
    <source>
        <strain evidence="12">UoL-WK</strain>
    </source>
</reference>
<dbReference type="GO" id="GO:0007220">
    <property type="term" value="P:Notch receptor processing"/>
    <property type="evidence" value="ECO:0007669"/>
    <property type="project" value="TreeGrafter"/>
</dbReference>
<dbReference type="SUPFAM" id="SSF53187">
    <property type="entry name" value="Zn-dependent exopeptidases"/>
    <property type="match status" value="1"/>
</dbReference>
<comment type="caution">
    <text evidence="12">The sequence shown here is derived from an EMBL/GenBank/DDBJ whole genome shotgun (WGS) entry which is preliminary data.</text>
</comment>
<keyword evidence="6" id="KW-0914">Notch signaling pathway</keyword>
<keyword evidence="9" id="KW-0325">Glycoprotein</keyword>
<dbReference type="OrthoDB" id="755951at2759"/>
<evidence type="ECO:0000313" key="12">
    <source>
        <dbReference type="EMBL" id="RWS07975.1"/>
    </source>
</evidence>
<evidence type="ECO:0000256" key="1">
    <source>
        <dbReference type="ARBA" id="ARBA00004479"/>
    </source>
</evidence>
<dbReference type="STRING" id="1965070.A0A443QY84"/>
<evidence type="ECO:0000256" key="10">
    <source>
        <dbReference type="SAM" id="Phobius"/>
    </source>
</evidence>
<dbReference type="InterPro" id="IPR008710">
    <property type="entry name" value="Nicastrin"/>
</dbReference>
<evidence type="ECO:0000256" key="2">
    <source>
        <dbReference type="ARBA" id="ARBA00007717"/>
    </source>
</evidence>
<keyword evidence="4 10" id="KW-0812">Transmembrane</keyword>
<comment type="similarity">
    <text evidence="2">Belongs to the nicastrin family.</text>
</comment>
<protein>
    <recommendedName>
        <fullName evidence="3">Nicastrin</fullName>
    </recommendedName>
</protein>
<evidence type="ECO:0000259" key="11">
    <source>
        <dbReference type="Pfam" id="PF18266"/>
    </source>
</evidence>
<keyword evidence="13" id="KW-1185">Reference proteome</keyword>
<dbReference type="Proteomes" id="UP000285301">
    <property type="component" value="Unassembled WGS sequence"/>
</dbReference>
<dbReference type="GO" id="GO:0016485">
    <property type="term" value="P:protein processing"/>
    <property type="evidence" value="ECO:0007669"/>
    <property type="project" value="InterPro"/>
</dbReference>
<dbReference type="PANTHER" id="PTHR21092:SF0">
    <property type="entry name" value="NICASTRIN"/>
    <property type="match status" value="1"/>
</dbReference>
<dbReference type="PANTHER" id="PTHR21092">
    <property type="entry name" value="NICASTRIN"/>
    <property type="match status" value="1"/>
</dbReference>
<accession>A0A443QY84</accession>
<evidence type="ECO:0000256" key="5">
    <source>
        <dbReference type="ARBA" id="ARBA00022729"/>
    </source>
</evidence>
<dbReference type="GO" id="GO:0005886">
    <property type="term" value="C:plasma membrane"/>
    <property type="evidence" value="ECO:0007669"/>
    <property type="project" value="TreeGrafter"/>
</dbReference>
<comment type="subcellular location">
    <subcellularLocation>
        <location evidence="1">Membrane</location>
        <topology evidence="1">Single-pass type I membrane protein</topology>
    </subcellularLocation>
</comment>
<name>A0A443QY84_9ACAR</name>
<organism evidence="12 13">
    <name type="scientific">Dinothrombium tinctorium</name>
    <dbReference type="NCBI Taxonomy" id="1965070"/>
    <lineage>
        <taxon>Eukaryota</taxon>
        <taxon>Metazoa</taxon>
        <taxon>Ecdysozoa</taxon>
        <taxon>Arthropoda</taxon>
        <taxon>Chelicerata</taxon>
        <taxon>Arachnida</taxon>
        <taxon>Acari</taxon>
        <taxon>Acariformes</taxon>
        <taxon>Trombidiformes</taxon>
        <taxon>Prostigmata</taxon>
        <taxon>Anystina</taxon>
        <taxon>Parasitengona</taxon>
        <taxon>Trombidioidea</taxon>
        <taxon>Trombidiidae</taxon>
        <taxon>Dinothrombium</taxon>
    </lineage>
</organism>
<feature type="domain" description="Nicastrin small lobe" evidence="11">
    <location>
        <begin position="1"/>
        <end position="170"/>
    </location>
</feature>
<evidence type="ECO:0000313" key="13">
    <source>
        <dbReference type="Proteomes" id="UP000285301"/>
    </source>
</evidence>
<evidence type="ECO:0000256" key="3">
    <source>
        <dbReference type="ARBA" id="ARBA00015303"/>
    </source>
</evidence>
<dbReference type="Pfam" id="PF18266">
    <property type="entry name" value="Ncstrn_small"/>
    <property type="match status" value="1"/>
</dbReference>
<keyword evidence="5" id="KW-0732">Signal</keyword>
<keyword evidence="8 10" id="KW-0472">Membrane</keyword>
<gene>
    <name evidence="12" type="ORF">B4U79_03628</name>
</gene>
<dbReference type="EMBL" id="NCKU01003201">
    <property type="protein sequence ID" value="RWS07975.1"/>
    <property type="molecule type" value="Genomic_DNA"/>
</dbReference>
<evidence type="ECO:0000256" key="8">
    <source>
        <dbReference type="ARBA" id="ARBA00023136"/>
    </source>
</evidence>
<dbReference type="Pfam" id="PF05450">
    <property type="entry name" value="Nicastrin"/>
    <property type="match status" value="1"/>
</dbReference>
<evidence type="ECO:0000256" key="7">
    <source>
        <dbReference type="ARBA" id="ARBA00022989"/>
    </source>
</evidence>
<sequence length="649" mass="72986">MNATHSIGCQTNSNGNVGIVFVIENDDDLEWVLHKGTSVPYIPALYISYFTKDVLLKLRDSGRISGAILLNSKNSKRPDLGFSPDKTCPNEGFGLYANYPQYSHCTLNEWNPKNPVTDLMFIDWKIPLYLLSDEASIRSLTKCFDEHNKPNGTEPNWPLCAVELNSRMMAAANSPTCIRRSHLPLIPLANPITFCDPISSYNIISTLFPTNEKMIVKNHSLIVVATRLDSLSLFQKKAVGAYSVITTVITLLSVAHTLAANAAKFSKNDKNVLFAFFDGENWDYIGSSRAAYDLKHKSFAPIQDLIPYYKPANFSLEHISHFIELNQISSNQDTIWVHTDPISIKDNYVNQTVTDLIQLFKNKSSNLISINRTNAPIPLPPASLQSFLKEELKIPGIVLSNFEMQYANKYFNSFLDFETQENNETIRFLTNMSTLVANTIISLIDRNQIDVVADETIVKELFNCFLINTSCKLFKELTYDNMPQEITKDTSTSVAGYTNPEKMYEMSAYVSIVLRLLINFTGSVVSHSSKSECMNLMKNNSSFSFTWVGSGDNGSCISSSCFLTAALSPAFLNDSVDWKTTYSTWTESEWKISSARLFLKPSFAHEMSTLFAGIGVFLFSFGIVYIIQEYIIFTLQRNPSFSPVREPTM</sequence>
<evidence type="ECO:0000256" key="9">
    <source>
        <dbReference type="ARBA" id="ARBA00023180"/>
    </source>
</evidence>
<keyword evidence="7 10" id="KW-1133">Transmembrane helix</keyword>
<dbReference type="InterPro" id="IPR041084">
    <property type="entry name" value="Ncstrn_small"/>
</dbReference>
<dbReference type="Gene3D" id="3.40.630.10">
    <property type="entry name" value="Zn peptidases"/>
    <property type="match status" value="1"/>
</dbReference>
<dbReference type="GO" id="GO:0007219">
    <property type="term" value="P:Notch signaling pathway"/>
    <property type="evidence" value="ECO:0007669"/>
    <property type="project" value="UniProtKB-KW"/>
</dbReference>
<evidence type="ECO:0000256" key="6">
    <source>
        <dbReference type="ARBA" id="ARBA00022976"/>
    </source>
</evidence>
<dbReference type="AlphaFoldDB" id="A0A443QY84"/>